<dbReference type="EMBL" id="HBKO01009550">
    <property type="protein sequence ID" value="CAE2200509.1"/>
    <property type="molecule type" value="Transcribed_RNA"/>
</dbReference>
<dbReference type="AlphaFoldDB" id="A0A7S4M4A8"/>
<organism evidence="2">
    <name type="scientific">Prymnesium polylepis</name>
    <dbReference type="NCBI Taxonomy" id="72548"/>
    <lineage>
        <taxon>Eukaryota</taxon>
        <taxon>Haptista</taxon>
        <taxon>Haptophyta</taxon>
        <taxon>Prymnesiophyceae</taxon>
        <taxon>Prymnesiales</taxon>
        <taxon>Prymnesiaceae</taxon>
        <taxon>Prymnesium</taxon>
    </lineage>
</organism>
<name>A0A7S4M4A8_9EUKA</name>
<feature type="compositionally biased region" description="Basic residues" evidence="1">
    <location>
        <begin position="180"/>
        <end position="191"/>
    </location>
</feature>
<protein>
    <recommendedName>
        <fullName evidence="3">Exostosin GT47 domain-containing protein</fullName>
    </recommendedName>
</protein>
<proteinExistence type="predicted"/>
<evidence type="ECO:0000256" key="1">
    <source>
        <dbReference type="SAM" id="MobiDB-lite"/>
    </source>
</evidence>
<feature type="region of interest" description="Disordered" evidence="1">
    <location>
        <begin position="176"/>
        <end position="223"/>
    </location>
</feature>
<reference evidence="2" key="1">
    <citation type="submission" date="2021-01" db="EMBL/GenBank/DDBJ databases">
        <authorList>
            <person name="Corre E."/>
            <person name="Pelletier E."/>
            <person name="Niang G."/>
            <person name="Scheremetjew M."/>
            <person name="Finn R."/>
            <person name="Kale V."/>
            <person name="Holt S."/>
            <person name="Cochrane G."/>
            <person name="Meng A."/>
            <person name="Brown T."/>
            <person name="Cohen L."/>
        </authorList>
    </citation>
    <scope>NUCLEOTIDE SEQUENCE</scope>
    <source>
        <strain evidence="2">UIO037</strain>
    </source>
</reference>
<gene>
    <name evidence="2" type="ORF">CPOL0286_LOCUS4385</name>
</gene>
<sequence length="223" mass="24349">MKLSAESMSSGRLCWAPRGDVQTSRRMFDAIAAGCVAIMVQERAIAFYENLPFPTSIPWRSFTFGLIPANMSLEHRYSLAEGNVDTSRQWEASALLRQYENFRVLHAASRLGRRAFCESLSLEYNAKGVADAMLSEVFASQAVRTHGQILRLGVRSATRLPTAPLTTDTGRMAGWGLSVRTRRASSKKSKGKATASTKAGAALRQRTTKAGTPGHAPGSARRR</sequence>
<evidence type="ECO:0008006" key="3">
    <source>
        <dbReference type="Google" id="ProtNLM"/>
    </source>
</evidence>
<feature type="compositionally biased region" description="Low complexity" evidence="1">
    <location>
        <begin position="192"/>
        <end position="202"/>
    </location>
</feature>
<evidence type="ECO:0000313" key="2">
    <source>
        <dbReference type="EMBL" id="CAE2200509.1"/>
    </source>
</evidence>
<accession>A0A7S4M4A8</accession>